<keyword evidence="4" id="KW-0472">Membrane</keyword>
<dbReference type="PANTHER" id="PTHR30429:SF0">
    <property type="entry name" value="METHIONINE-BINDING LIPOPROTEIN METQ"/>
    <property type="match status" value="1"/>
</dbReference>
<dbReference type="EMBL" id="CP019640">
    <property type="protein sequence ID" value="AQQ54458.1"/>
    <property type="molecule type" value="Genomic_DNA"/>
</dbReference>
<dbReference type="Proteomes" id="UP000188184">
    <property type="component" value="Chromosome"/>
</dbReference>
<organism evidence="8 9">
    <name type="scientific">Planococcus lenghuensis</name>
    <dbReference type="NCBI Taxonomy" id="2213202"/>
    <lineage>
        <taxon>Bacteria</taxon>
        <taxon>Bacillati</taxon>
        <taxon>Bacillota</taxon>
        <taxon>Bacilli</taxon>
        <taxon>Bacillales</taxon>
        <taxon>Caryophanaceae</taxon>
        <taxon>Planococcus</taxon>
    </lineage>
</organism>
<dbReference type="RefSeq" id="WP_077590351.1">
    <property type="nucleotide sequence ID" value="NZ_CP019640.1"/>
</dbReference>
<feature type="signal peptide" evidence="7">
    <location>
        <begin position="1"/>
        <end position="23"/>
    </location>
</feature>
<evidence type="ECO:0008006" key="10">
    <source>
        <dbReference type="Google" id="ProtNLM"/>
    </source>
</evidence>
<evidence type="ECO:0000256" key="5">
    <source>
        <dbReference type="ARBA" id="ARBA00023139"/>
    </source>
</evidence>
<evidence type="ECO:0000256" key="1">
    <source>
        <dbReference type="ARBA" id="ARBA00004635"/>
    </source>
</evidence>
<dbReference type="PROSITE" id="PS51257">
    <property type="entry name" value="PROKAR_LIPOPROTEIN"/>
    <property type="match status" value="1"/>
</dbReference>
<keyword evidence="6" id="KW-0449">Lipoprotein</keyword>
<dbReference type="PANTHER" id="PTHR30429">
    <property type="entry name" value="D-METHIONINE-BINDING LIPOPROTEIN METQ"/>
    <property type="match status" value="1"/>
</dbReference>
<protein>
    <recommendedName>
        <fullName evidence="10">Lipoprotein</fullName>
    </recommendedName>
</protein>
<dbReference type="Gene3D" id="3.40.190.10">
    <property type="entry name" value="Periplasmic binding protein-like II"/>
    <property type="match status" value="2"/>
</dbReference>
<evidence type="ECO:0000256" key="2">
    <source>
        <dbReference type="ARBA" id="ARBA00008973"/>
    </source>
</evidence>
<evidence type="ECO:0000256" key="7">
    <source>
        <dbReference type="SAM" id="SignalP"/>
    </source>
</evidence>
<dbReference type="AlphaFoldDB" id="A0A1Q2L1X5"/>
<evidence type="ECO:0000256" key="3">
    <source>
        <dbReference type="ARBA" id="ARBA00022729"/>
    </source>
</evidence>
<name>A0A1Q2L1X5_9BACL</name>
<dbReference type="SUPFAM" id="SSF53850">
    <property type="entry name" value="Periplasmic binding protein-like II"/>
    <property type="match status" value="1"/>
</dbReference>
<keyword evidence="5" id="KW-0564">Palmitate</keyword>
<gene>
    <name evidence="8" type="ORF">B0X71_16020</name>
</gene>
<reference evidence="8 9" key="1">
    <citation type="submission" date="2017-02" db="EMBL/GenBank/DDBJ databases">
        <title>The complete genomic sequence of a novel cold adapted crude oil-degrading bacterium Planococcus qaidamina Y42.</title>
        <authorList>
            <person name="Yang R."/>
        </authorList>
    </citation>
    <scope>NUCLEOTIDE SEQUENCE [LARGE SCALE GENOMIC DNA]</scope>
    <source>
        <strain evidence="8 9">Y42</strain>
    </source>
</reference>
<dbReference type="KEGG" id="pmar:B0X71_16020"/>
<evidence type="ECO:0000256" key="6">
    <source>
        <dbReference type="ARBA" id="ARBA00023288"/>
    </source>
</evidence>
<keyword evidence="9" id="KW-1185">Reference proteome</keyword>
<dbReference type="OrthoDB" id="9812878at2"/>
<dbReference type="Pfam" id="PF03180">
    <property type="entry name" value="Lipoprotein_9"/>
    <property type="match status" value="1"/>
</dbReference>
<comment type="similarity">
    <text evidence="2">Belongs to the NlpA lipoprotein family.</text>
</comment>
<dbReference type="GO" id="GO:0016020">
    <property type="term" value="C:membrane"/>
    <property type="evidence" value="ECO:0007669"/>
    <property type="project" value="UniProtKB-SubCell"/>
</dbReference>
<evidence type="ECO:0000313" key="8">
    <source>
        <dbReference type="EMBL" id="AQQ54458.1"/>
    </source>
</evidence>
<evidence type="ECO:0000256" key="4">
    <source>
        <dbReference type="ARBA" id="ARBA00023136"/>
    </source>
</evidence>
<comment type="subcellular location">
    <subcellularLocation>
        <location evidence="1">Membrane</location>
        <topology evidence="1">Lipid-anchor</topology>
    </subcellularLocation>
</comment>
<keyword evidence="3 7" id="KW-0732">Signal</keyword>
<evidence type="ECO:0000313" key="9">
    <source>
        <dbReference type="Proteomes" id="UP000188184"/>
    </source>
</evidence>
<accession>A0A1Q2L1X5</accession>
<proteinExistence type="inferred from homology"/>
<sequence length="279" mass="30168">MKKFGLVLTASALALAACGEEEAAEVTSEAGVEGETQAITLGATAGPYSDMLNKAIVPQLEELGYEVDVREFSDYIQPNIALDNGDLDANLFQHTVYLESFEEQHSMDLSALIMVPTAPMGIYSNVFDSIDAIEDGATIAIPNDPVNAARAFLILEDEGLIQLDPEAETLTVSEQDIIENTKNLKFQPIDAGQLPRAVEGSDLSAVPGNYALASEMDLLDALALENMPDQYRNVVAVTADNEDSELAADLVEIVESPEFEEVIDAEFEGFGKPEWMTEE</sequence>
<feature type="chain" id="PRO_5012953136" description="Lipoprotein" evidence="7">
    <location>
        <begin position="24"/>
        <end position="279"/>
    </location>
</feature>
<dbReference type="InterPro" id="IPR004872">
    <property type="entry name" value="Lipoprotein_NlpA"/>
</dbReference>